<feature type="transmembrane region" description="Helical" evidence="5">
    <location>
        <begin position="27"/>
        <end position="49"/>
    </location>
</feature>
<organism evidence="6 7">
    <name type="scientific">Aureibacillus halotolerans</name>
    <dbReference type="NCBI Taxonomy" id="1508390"/>
    <lineage>
        <taxon>Bacteria</taxon>
        <taxon>Bacillati</taxon>
        <taxon>Bacillota</taxon>
        <taxon>Bacilli</taxon>
        <taxon>Bacillales</taxon>
        <taxon>Bacillaceae</taxon>
        <taxon>Aureibacillus</taxon>
    </lineage>
</organism>
<sequence length="145" mass="15946">MFRFFLVFLFTFTFTLGLNYFGASYFGDLLTCVRVSLSTMFFVAGMAHFGKHRAQLIQMIPPSFPKAEKIVFFAGVLLIAGAIGMVIPITQIWAAACLAILVVSFLPANIRAAELKLLFLGKPSPSLLTTTLFLLVLCFLLLIVA</sequence>
<dbReference type="InterPro" id="IPR032808">
    <property type="entry name" value="DoxX"/>
</dbReference>
<gene>
    <name evidence="6" type="ORF">EV213_10175</name>
</gene>
<comment type="caution">
    <text evidence="6">The sequence shown here is derived from an EMBL/GenBank/DDBJ whole genome shotgun (WGS) entry which is preliminary data.</text>
</comment>
<evidence type="ECO:0000313" key="7">
    <source>
        <dbReference type="Proteomes" id="UP000295632"/>
    </source>
</evidence>
<dbReference type="PANTHER" id="PTHR36974:SF1">
    <property type="entry name" value="DOXX FAMILY MEMBRANE PROTEIN"/>
    <property type="match status" value="1"/>
</dbReference>
<dbReference type="GO" id="GO:0016020">
    <property type="term" value="C:membrane"/>
    <property type="evidence" value="ECO:0007669"/>
    <property type="project" value="UniProtKB-SubCell"/>
</dbReference>
<proteinExistence type="predicted"/>
<evidence type="ECO:0000313" key="6">
    <source>
        <dbReference type="EMBL" id="TDQ42646.1"/>
    </source>
</evidence>
<feature type="transmembrane region" description="Helical" evidence="5">
    <location>
        <begin position="125"/>
        <end position="144"/>
    </location>
</feature>
<dbReference type="AlphaFoldDB" id="A0A4R6U9Z5"/>
<dbReference type="OrthoDB" id="129693at2"/>
<accession>A0A4R6U9Z5</accession>
<keyword evidence="3 5" id="KW-1133">Transmembrane helix</keyword>
<evidence type="ECO:0000256" key="4">
    <source>
        <dbReference type="ARBA" id="ARBA00023136"/>
    </source>
</evidence>
<evidence type="ECO:0000256" key="5">
    <source>
        <dbReference type="SAM" id="Phobius"/>
    </source>
</evidence>
<comment type="subcellular location">
    <subcellularLocation>
        <location evidence="1">Membrane</location>
        <topology evidence="1">Multi-pass membrane protein</topology>
    </subcellularLocation>
</comment>
<dbReference type="PANTHER" id="PTHR36974">
    <property type="entry name" value="MEMBRANE PROTEIN-RELATED"/>
    <property type="match status" value="1"/>
</dbReference>
<evidence type="ECO:0000256" key="2">
    <source>
        <dbReference type="ARBA" id="ARBA00022692"/>
    </source>
</evidence>
<dbReference type="Proteomes" id="UP000295632">
    <property type="component" value="Unassembled WGS sequence"/>
</dbReference>
<evidence type="ECO:0000256" key="3">
    <source>
        <dbReference type="ARBA" id="ARBA00022989"/>
    </source>
</evidence>
<dbReference type="EMBL" id="SNYJ01000001">
    <property type="protein sequence ID" value="TDQ42646.1"/>
    <property type="molecule type" value="Genomic_DNA"/>
</dbReference>
<keyword evidence="4 5" id="KW-0472">Membrane</keyword>
<reference evidence="6 7" key="1">
    <citation type="submission" date="2019-03" db="EMBL/GenBank/DDBJ databases">
        <title>Genomic Encyclopedia of Type Strains, Phase IV (KMG-IV): sequencing the most valuable type-strain genomes for metagenomic binning, comparative biology and taxonomic classification.</title>
        <authorList>
            <person name="Goeker M."/>
        </authorList>
    </citation>
    <scope>NUCLEOTIDE SEQUENCE [LARGE SCALE GENOMIC DNA]</scope>
    <source>
        <strain evidence="6 7">DSM 28697</strain>
    </source>
</reference>
<keyword evidence="7" id="KW-1185">Reference proteome</keyword>
<feature type="transmembrane region" description="Helical" evidence="5">
    <location>
        <begin position="93"/>
        <end position="113"/>
    </location>
</feature>
<protein>
    <submittedName>
        <fullName evidence="6">Putative membrane protein</fullName>
    </submittedName>
</protein>
<dbReference type="RefSeq" id="WP_133578490.1">
    <property type="nucleotide sequence ID" value="NZ_SNYJ01000001.1"/>
</dbReference>
<keyword evidence="2 5" id="KW-0812">Transmembrane</keyword>
<name>A0A4R6U9Z5_9BACI</name>
<evidence type="ECO:0000256" key="1">
    <source>
        <dbReference type="ARBA" id="ARBA00004141"/>
    </source>
</evidence>
<feature type="transmembrane region" description="Helical" evidence="5">
    <location>
        <begin position="70"/>
        <end position="87"/>
    </location>
</feature>
<dbReference type="Pfam" id="PF13564">
    <property type="entry name" value="DoxX_2"/>
    <property type="match status" value="1"/>
</dbReference>